<keyword evidence="2" id="KW-0812">Transmembrane</keyword>
<evidence type="ECO:0000313" key="4">
    <source>
        <dbReference type="Proteomes" id="UP001476247"/>
    </source>
</evidence>
<comment type="caution">
    <text evidence="3">The sequence shown here is derived from an EMBL/GenBank/DDBJ whole genome shotgun (WGS) entry which is preliminary data.</text>
</comment>
<keyword evidence="2" id="KW-0472">Membrane</keyword>
<organism evidence="3 4">
    <name type="scientific">Helicostylum pulchrum</name>
    <dbReference type="NCBI Taxonomy" id="562976"/>
    <lineage>
        <taxon>Eukaryota</taxon>
        <taxon>Fungi</taxon>
        <taxon>Fungi incertae sedis</taxon>
        <taxon>Mucoromycota</taxon>
        <taxon>Mucoromycotina</taxon>
        <taxon>Mucoromycetes</taxon>
        <taxon>Mucorales</taxon>
        <taxon>Mucorineae</taxon>
        <taxon>Mucoraceae</taxon>
        <taxon>Helicostylum</taxon>
    </lineage>
</organism>
<evidence type="ECO:0000313" key="3">
    <source>
        <dbReference type="EMBL" id="GAA5798701.1"/>
    </source>
</evidence>
<gene>
    <name evidence="3" type="ORF">HPULCUR_004106</name>
</gene>
<dbReference type="EMBL" id="BAABUJ010000010">
    <property type="protein sequence ID" value="GAA5798701.1"/>
    <property type="molecule type" value="Genomic_DNA"/>
</dbReference>
<name>A0ABP9XVG8_9FUNG</name>
<keyword evidence="2" id="KW-1133">Transmembrane helix</keyword>
<evidence type="ECO:0000256" key="1">
    <source>
        <dbReference type="SAM" id="MobiDB-lite"/>
    </source>
</evidence>
<accession>A0ABP9XVG8</accession>
<feature type="region of interest" description="Disordered" evidence="1">
    <location>
        <begin position="50"/>
        <end position="72"/>
    </location>
</feature>
<reference evidence="3 4" key="1">
    <citation type="submission" date="2024-04" db="EMBL/GenBank/DDBJ databases">
        <title>genome sequences of Mucor flavus KT1a and Helicostylum pulchrum KT1b strains isolation_sourced from the surface of a dry-aged beef.</title>
        <authorList>
            <person name="Toyotome T."/>
            <person name="Hosono M."/>
            <person name="Torimaru M."/>
            <person name="Fukuda K."/>
            <person name="Mikami N."/>
        </authorList>
    </citation>
    <scope>NUCLEOTIDE SEQUENCE [LARGE SCALE GENOMIC DNA]</scope>
    <source>
        <strain evidence="3 4">KT1b</strain>
    </source>
</reference>
<proteinExistence type="predicted"/>
<feature type="compositionally biased region" description="Low complexity" evidence="1">
    <location>
        <begin position="50"/>
        <end position="71"/>
    </location>
</feature>
<sequence>MELFFLFILFGLNKDATRTNELLILDVRNVDNLTFATTFPFDNVVDTTGNSTSGGTTGGNTSSENNSTSGNHKAGLSTGAIAGIAVGGVIAVGTSFFLKEVDVF</sequence>
<protein>
    <submittedName>
        <fullName evidence="3">Uncharacterized protein</fullName>
    </submittedName>
</protein>
<feature type="transmembrane region" description="Helical" evidence="2">
    <location>
        <begin position="74"/>
        <end position="98"/>
    </location>
</feature>
<keyword evidence="4" id="KW-1185">Reference proteome</keyword>
<dbReference type="Proteomes" id="UP001476247">
    <property type="component" value="Unassembled WGS sequence"/>
</dbReference>
<evidence type="ECO:0000256" key="2">
    <source>
        <dbReference type="SAM" id="Phobius"/>
    </source>
</evidence>